<comment type="caution">
    <text evidence="1">The sequence shown here is derived from an EMBL/GenBank/DDBJ whole genome shotgun (WGS) entry which is preliminary data.</text>
</comment>
<sequence length="460" mass="53758">MDMMEDLLEKTCKNMIKTILFCLENATKGTIYRIGPMPKLLAVRVTSGIRKESGDEIQWGLPAVSDYNPPGKSWEQYRDQPDHVLEAMGWCVEKQKSWTAENPFEDVRSVGKQLRGEIEDFYHMEPVLVPKSDLYGGGRDILEYPSDWEGNPIWQETEYVVCAVIKIHFRPYSIRRDDRSTKIIRELSRSLGTELLSLQLREKLFRNQEEFTRRQLKSSEILAHELRNTLTKFGFVFFAVNAEIGVLREEWEAQLYRAFPNLESKRSILERLNELLNSHLTDAQNGDESTRLCQTLLHEQEEFASLSLLPQQGEQWLVHKIIPKWERLFSSSNAWSESRKEVLMLFERLKRALQIGQNHSLMEKLDQIPRDLAEKWAKIAYVYFTADKLFILEDILQVLDHPKLPVSHRHQIKKVIKSLKALVELVPEIEERANRIILSLRSESQSDSELFPDTARICRF</sequence>
<gene>
    <name evidence="1" type="ORF">DAMNIGENAA_07640</name>
</gene>
<evidence type="ECO:0000313" key="1">
    <source>
        <dbReference type="EMBL" id="GLI33331.1"/>
    </source>
</evidence>
<dbReference type="AlphaFoldDB" id="A0A9W6CWV3"/>
<dbReference type="RefSeq" id="WP_281792343.1">
    <property type="nucleotide sequence ID" value="NZ_BSDR01000001.1"/>
</dbReference>
<protein>
    <submittedName>
        <fullName evidence="1">Uncharacterized protein</fullName>
    </submittedName>
</protein>
<accession>A0A9W6CWV3</accession>
<name>A0A9W6CWV3_9BACT</name>
<dbReference type="EMBL" id="BSDR01000001">
    <property type="protein sequence ID" value="GLI33331.1"/>
    <property type="molecule type" value="Genomic_DNA"/>
</dbReference>
<reference evidence="1" key="1">
    <citation type="submission" date="2022-12" db="EMBL/GenBank/DDBJ databases">
        <title>Reference genome sequencing for broad-spectrum identification of bacterial and archaeal isolates by mass spectrometry.</title>
        <authorList>
            <person name="Sekiguchi Y."/>
            <person name="Tourlousse D.M."/>
        </authorList>
    </citation>
    <scope>NUCLEOTIDE SEQUENCE</scope>
    <source>
        <strain evidence="1">ASRB1</strain>
    </source>
</reference>
<dbReference type="Proteomes" id="UP001144372">
    <property type="component" value="Unassembled WGS sequence"/>
</dbReference>
<keyword evidence="2" id="KW-1185">Reference proteome</keyword>
<organism evidence="1 2">
    <name type="scientific">Desulforhabdus amnigena</name>
    <dbReference type="NCBI Taxonomy" id="40218"/>
    <lineage>
        <taxon>Bacteria</taxon>
        <taxon>Pseudomonadati</taxon>
        <taxon>Thermodesulfobacteriota</taxon>
        <taxon>Syntrophobacteria</taxon>
        <taxon>Syntrophobacterales</taxon>
        <taxon>Syntrophobacteraceae</taxon>
        <taxon>Desulforhabdus</taxon>
    </lineage>
</organism>
<evidence type="ECO:0000313" key="2">
    <source>
        <dbReference type="Proteomes" id="UP001144372"/>
    </source>
</evidence>
<proteinExistence type="predicted"/>